<sequence>MKQDPMNQTEGIDEDSLKQNEEFLKHHKELNLTEHIYCAEAIERIEAHCGCKVICNPNFSGISFFVENHYYQAAQDILCKLYEEEKKEIERKNRREIKKAQAVEKLRKKLEDALARCDHPTDEEIRFAEDCLKTLKLKDYVPQDDAERYRHICERYSEYFRLLSWPEDVRGHAAKTYLNSTLLKNV</sequence>
<keyword evidence="1" id="KW-0175">Coiled coil</keyword>
<proteinExistence type="predicted"/>
<gene>
    <name evidence="2" type="ORF">PITCH_A80030</name>
</gene>
<name>A0A445N2V0_9BACT</name>
<dbReference type="AlphaFoldDB" id="A0A445N2V0"/>
<accession>A0A445N2V0</accession>
<organism evidence="2">
    <name type="scientific">uncultured Desulfobacterium sp</name>
    <dbReference type="NCBI Taxonomy" id="201089"/>
    <lineage>
        <taxon>Bacteria</taxon>
        <taxon>Pseudomonadati</taxon>
        <taxon>Thermodesulfobacteriota</taxon>
        <taxon>Desulfobacteria</taxon>
        <taxon>Desulfobacterales</taxon>
        <taxon>Desulfobacteriaceae</taxon>
        <taxon>Desulfobacterium</taxon>
        <taxon>environmental samples</taxon>
    </lineage>
</organism>
<evidence type="ECO:0000256" key="1">
    <source>
        <dbReference type="SAM" id="Coils"/>
    </source>
</evidence>
<feature type="coiled-coil region" evidence="1">
    <location>
        <begin position="79"/>
        <end position="113"/>
    </location>
</feature>
<protein>
    <submittedName>
        <fullName evidence="2">Uncharacterized protein</fullName>
    </submittedName>
</protein>
<dbReference type="EMBL" id="OJIN01000225">
    <property type="protein sequence ID" value="SPD76035.1"/>
    <property type="molecule type" value="Genomic_DNA"/>
</dbReference>
<evidence type="ECO:0000313" key="2">
    <source>
        <dbReference type="EMBL" id="SPD76035.1"/>
    </source>
</evidence>
<reference evidence="2" key="1">
    <citation type="submission" date="2018-01" db="EMBL/GenBank/DDBJ databases">
        <authorList>
            <person name="Regsiter A."/>
            <person name="William W."/>
        </authorList>
    </citation>
    <scope>NUCLEOTIDE SEQUENCE</scope>
    <source>
        <strain evidence="2">TRIP AH-1</strain>
    </source>
</reference>